<organism evidence="1 2">
    <name type="scientific">Rubroshorea leprosula</name>
    <dbReference type="NCBI Taxonomy" id="152421"/>
    <lineage>
        <taxon>Eukaryota</taxon>
        <taxon>Viridiplantae</taxon>
        <taxon>Streptophyta</taxon>
        <taxon>Embryophyta</taxon>
        <taxon>Tracheophyta</taxon>
        <taxon>Spermatophyta</taxon>
        <taxon>Magnoliopsida</taxon>
        <taxon>eudicotyledons</taxon>
        <taxon>Gunneridae</taxon>
        <taxon>Pentapetalae</taxon>
        <taxon>rosids</taxon>
        <taxon>malvids</taxon>
        <taxon>Malvales</taxon>
        <taxon>Dipterocarpaceae</taxon>
        <taxon>Rubroshorea</taxon>
    </lineage>
</organism>
<protein>
    <submittedName>
        <fullName evidence="1">Uncharacterized protein</fullName>
    </submittedName>
</protein>
<accession>A0AAV5HF54</accession>
<name>A0AAV5HF54_9ROSI</name>
<proteinExistence type="predicted"/>
<keyword evidence="2" id="KW-1185">Reference proteome</keyword>
<sequence>MLLCRLSVGGPACSSNKTNLESVWFEMVEGLCMQLVFGEASMAPTI</sequence>
<evidence type="ECO:0000313" key="1">
    <source>
        <dbReference type="EMBL" id="GKU87442.1"/>
    </source>
</evidence>
<dbReference type="Proteomes" id="UP001054252">
    <property type="component" value="Unassembled WGS sequence"/>
</dbReference>
<dbReference type="AlphaFoldDB" id="A0AAV5HF54"/>
<dbReference type="EMBL" id="BPVZ01000002">
    <property type="protein sequence ID" value="GKU87442.1"/>
    <property type="molecule type" value="Genomic_DNA"/>
</dbReference>
<comment type="caution">
    <text evidence="1">The sequence shown here is derived from an EMBL/GenBank/DDBJ whole genome shotgun (WGS) entry which is preliminary data.</text>
</comment>
<reference evidence="1 2" key="1">
    <citation type="journal article" date="2021" name="Commun. Biol.">
        <title>The genome of Shorea leprosula (Dipterocarpaceae) highlights the ecological relevance of drought in aseasonal tropical rainforests.</title>
        <authorList>
            <person name="Ng K.K.S."/>
            <person name="Kobayashi M.J."/>
            <person name="Fawcett J.A."/>
            <person name="Hatakeyama M."/>
            <person name="Paape T."/>
            <person name="Ng C.H."/>
            <person name="Ang C.C."/>
            <person name="Tnah L.H."/>
            <person name="Lee C.T."/>
            <person name="Nishiyama T."/>
            <person name="Sese J."/>
            <person name="O'Brien M.J."/>
            <person name="Copetti D."/>
            <person name="Mohd Noor M.I."/>
            <person name="Ong R.C."/>
            <person name="Putra M."/>
            <person name="Sireger I.Z."/>
            <person name="Indrioko S."/>
            <person name="Kosugi Y."/>
            <person name="Izuno A."/>
            <person name="Isagi Y."/>
            <person name="Lee S.L."/>
            <person name="Shimizu K.K."/>
        </authorList>
    </citation>
    <scope>NUCLEOTIDE SEQUENCE [LARGE SCALE GENOMIC DNA]</scope>
    <source>
        <strain evidence="1">214</strain>
    </source>
</reference>
<evidence type="ECO:0000313" key="2">
    <source>
        <dbReference type="Proteomes" id="UP001054252"/>
    </source>
</evidence>
<gene>
    <name evidence="1" type="ORF">SLEP1_g1837</name>
</gene>